<feature type="transmembrane region" description="Helical" evidence="2">
    <location>
        <begin position="46"/>
        <end position="70"/>
    </location>
</feature>
<gene>
    <name evidence="3" type="ORF">Rcae01_00570</name>
</gene>
<evidence type="ECO:0000313" key="3">
    <source>
        <dbReference type="EMBL" id="GAA5505129.1"/>
    </source>
</evidence>
<keyword evidence="2" id="KW-1133">Transmembrane helix</keyword>
<feature type="transmembrane region" description="Helical" evidence="2">
    <location>
        <begin position="21"/>
        <end position="40"/>
    </location>
</feature>
<organism evidence="3 4">
    <name type="scientific">Novipirellula caenicola</name>
    <dbReference type="NCBI Taxonomy" id="1536901"/>
    <lineage>
        <taxon>Bacteria</taxon>
        <taxon>Pseudomonadati</taxon>
        <taxon>Planctomycetota</taxon>
        <taxon>Planctomycetia</taxon>
        <taxon>Pirellulales</taxon>
        <taxon>Pirellulaceae</taxon>
        <taxon>Novipirellula</taxon>
    </lineage>
</organism>
<sequence>MNGSRQALRALIWKETRQVLPLVYMLAGVTLFLMILWGWIGTNLLATGSISTVLLTMPAFFAAGVGAILIGQEKETETIQWVSSLPIRDGDVIRSKMIVAVVGLAAMWCAALLGILAIEPLQSGSATAMFPDPIWLSLSFWIIHSLYLMFCGFYASWRSQNVFHGLLITLAMACIPYVLGQFTALFYAELMSTYVTDRVTMFLSGCWSVIGIAVVAAIASPAARRVLGPAEPPVLEQDAATDGNDRRGTKALNQYSPPTIQDRPSHPFRYSVATLVWQSVNHNRRLLMGLAIMIVAGVGYIPLNVSLHSHVNGAEEFGLLTAVLAGLSVSWLGVLAFHGDGSSAAMRFLADRGISPIQAWWGRHLVGFAILATAAVVYILLQRLIVVGMLSDHYSVDPNFAAPIPMLSAVALILVLVTAYGVSQWTSQVLRVLAGTAFLAPLLSTVCVYWLGSCWITMGTPVWLLGIIAMMPLLATCVQMPRHMEGPRTVGFLSTHTLAVIAVFGLPYVWCWHETRSFPSIPASRVAEMKQMSEERGTQVRPSFSMHRLQTPYEKLTENQVMEMPTAKVVEALESVGERPEAWFELNGGKHTPLQAEHIFINEAVTTTQLMQVRWLDSLQREDESSERPRENFVEWVDFVTSIAKRLRLNWRIREQCFADYIEIALTRMLLHPETRQLWNEPAIAEAIEMLGDSSSRSQARRGAVLTSWSRFHNDPELRAHQNLGGYVISWLLESKPALQSEWLTDPTADLISSELLHLITAGERGESTLAHRRKLARATLGSDRDFDISPYADSLQSTLYGDHIATLHSFPGCQWYALWESEAKELAERFQKAKHSNVNATQQGASSDES</sequence>
<dbReference type="EMBL" id="BAABRO010000001">
    <property type="protein sequence ID" value="GAA5505129.1"/>
    <property type="molecule type" value="Genomic_DNA"/>
</dbReference>
<keyword evidence="4" id="KW-1185">Reference proteome</keyword>
<keyword evidence="2" id="KW-0812">Transmembrane</keyword>
<name>A0ABP9VIU3_9BACT</name>
<feature type="transmembrane region" description="Helical" evidence="2">
    <location>
        <begin position="360"/>
        <end position="380"/>
    </location>
</feature>
<evidence type="ECO:0000313" key="4">
    <source>
        <dbReference type="Proteomes" id="UP001416858"/>
    </source>
</evidence>
<feature type="transmembrane region" description="Helical" evidence="2">
    <location>
        <begin position="199"/>
        <end position="219"/>
    </location>
</feature>
<evidence type="ECO:0000256" key="2">
    <source>
        <dbReference type="SAM" id="Phobius"/>
    </source>
</evidence>
<feature type="region of interest" description="Disordered" evidence="1">
    <location>
        <begin position="234"/>
        <end position="256"/>
    </location>
</feature>
<keyword evidence="2" id="KW-0472">Membrane</keyword>
<reference evidence="3 4" key="1">
    <citation type="submission" date="2024-02" db="EMBL/GenBank/DDBJ databases">
        <title>Rhodopirellula caenicola NBRC 110016.</title>
        <authorList>
            <person name="Ichikawa N."/>
            <person name="Katano-Makiyama Y."/>
            <person name="Hidaka K."/>
        </authorList>
    </citation>
    <scope>NUCLEOTIDE SEQUENCE [LARGE SCALE GENOMIC DNA]</scope>
    <source>
        <strain evidence="3 4">NBRC 110016</strain>
    </source>
</reference>
<feature type="transmembrane region" description="Helical" evidence="2">
    <location>
        <begin position="286"/>
        <end position="305"/>
    </location>
</feature>
<proteinExistence type="predicted"/>
<feature type="transmembrane region" description="Helical" evidence="2">
    <location>
        <begin position="429"/>
        <end position="452"/>
    </location>
</feature>
<protein>
    <recommendedName>
        <fullName evidence="5">ABC-2 family transporter protein</fullName>
    </recommendedName>
</protein>
<feature type="transmembrane region" description="Helical" evidence="2">
    <location>
        <begin position="162"/>
        <end position="187"/>
    </location>
</feature>
<comment type="caution">
    <text evidence="3">The sequence shown here is derived from an EMBL/GenBank/DDBJ whole genome shotgun (WGS) entry which is preliminary data.</text>
</comment>
<feature type="transmembrane region" description="Helical" evidence="2">
    <location>
        <begin position="458"/>
        <end position="478"/>
    </location>
</feature>
<feature type="transmembrane region" description="Helical" evidence="2">
    <location>
        <begin position="317"/>
        <end position="339"/>
    </location>
</feature>
<feature type="transmembrane region" description="Helical" evidence="2">
    <location>
        <begin position="138"/>
        <end position="155"/>
    </location>
</feature>
<dbReference type="RefSeq" id="WP_345682208.1">
    <property type="nucleotide sequence ID" value="NZ_BAABRO010000001.1"/>
</dbReference>
<accession>A0ABP9VIU3</accession>
<feature type="transmembrane region" description="Helical" evidence="2">
    <location>
        <begin position="490"/>
        <end position="510"/>
    </location>
</feature>
<evidence type="ECO:0008006" key="5">
    <source>
        <dbReference type="Google" id="ProtNLM"/>
    </source>
</evidence>
<evidence type="ECO:0000256" key="1">
    <source>
        <dbReference type="SAM" id="MobiDB-lite"/>
    </source>
</evidence>
<dbReference type="Proteomes" id="UP001416858">
    <property type="component" value="Unassembled WGS sequence"/>
</dbReference>
<feature type="transmembrane region" description="Helical" evidence="2">
    <location>
        <begin position="400"/>
        <end position="422"/>
    </location>
</feature>
<feature type="transmembrane region" description="Helical" evidence="2">
    <location>
        <begin position="97"/>
        <end position="118"/>
    </location>
</feature>